<evidence type="ECO:0000313" key="3">
    <source>
        <dbReference type="Proteomes" id="UP000285146"/>
    </source>
</evidence>
<accession>A0A423VFQ5</accession>
<keyword evidence="3" id="KW-1185">Reference proteome</keyword>
<dbReference type="InParanoid" id="A0A423VFQ5"/>
<evidence type="ECO:0000313" key="2">
    <source>
        <dbReference type="EMBL" id="ROV89743.1"/>
    </source>
</evidence>
<gene>
    <name evidence="2" type="ORF">VPNG_10182</name>
</gene>
<dbReference type="Proteomes" id="UP000285146">
    <property type="component" value="Unassembled WGS sequence"/>
</dbReference>
<dbReference type="AlphaFoldDB" id="A0A423VFQ5"/>
<keyword evidence="1" id="KW-0175">Coiled coil</keyword>
<dbReference type="EMBL" id="LKEB01000103">
    <property type="protein sequence ID" value="ROV89743.1"/>
    <property type="molecule type" value="Genomic_DNA"/>
</dbReference>
<evidence type="ECO:0000256" key="1">
    <source>
        <dbReference type="SAM" id="Coils"/>
    </source>
</evidence>
<organism evidence="2 3">
    <name type="scientific">Cytospora leucostoma</name>
    <dbReference type="NCBI Taxonomy" id="1230097"/>
    <lineage>
        <taxon>Eukaryota</taxon>
        <taxon>Fungi</taxon>
        <taxon>Dikarya</taxon>
        <taxon>Ascomycota</taxon>
        <taxon>Pezizomycotina</taxon>
        <taxon>Sordariomycetes</taxon>
        <taxon>Sordariomycetidae</taxon>
        <taxon>Diaporthales</taxon>
        <taxon>Cytosporaceae</taxon>
        <taxon>Cytospora</taxon>
    </lineage>
</organism>
<feature type="coiled-coil region" evidence="1">
    <location>
        <begin position="117"/>
        <end position="154"/>
    </location>
</feature>
<comment type="caution">
    <text evidence="2">The sequence shown here is derived from an EMBL/GenBank/DDBJ whole genome shotgun (WGS) entry which is preliminary data.</text>
</comment>
<name>A0A423VFQ5_9PEZI</name>
<proteinExistence type="predicted"/>
<reference evidence="2 3" key="1">
    <citation type="submission" date="2015-09" db="EMBL/GenBank/DDBJ databases">
        <title>Host preference determinants of Valsa canker pathogens revealed by comparative genomics.</title>
        <authorList>
            <person name="Yin Z."/>
            <person name="Huang L."/>
        </authorList>
    </citation>
    <scope>NUCLEOTIDE SEQUENCE [LARGE SCALE GENOMIC DNA]</scope>
    <source>
        <strain evidence="2 3">SXYLt</strain>
    </source>
</reference>
<protein>
    <submittedName>
        <fullName evidence="2">Uncharacterized protein</fullName>
    </submittedName>
</protein>
<sequence>MDELLVQAVERINAIGSDTGVGLAIMQQIDDLRTRFNSTQSTPFQGQVHLAHEEVRSLRAAQTEELQGRWAQLQEQVSGLSNISAPDASGQLLESTRRLLADVETYDKNKAESARRMDKAEGRLRQLRGVVARVEELAEEAVGIRAQLARLDAL</sequence>